<accession>A0A0F9D1A4</accession>
<sequence length="117" mass="12043">IDVIGAQDTSILLVEGSAHTGGTAMLEVNRNRNSATTAGTTVTHTPGGSAGTPTQMFSCQFGIPQAGGGRGGGGGAQVGRAEYMLKQNTKYLLTVTALSANDNNICVSIDWYEHQSI</sequence>
<protein>
    <submittedName>
        <fullName evidence="1">Uncharacterized protein</fullName>
    </submittedName>
</protein>
<organism evidence="1">
    <name type="scientific">marine sediment metagenome</name>
    <dbReference type="NCBI Taxonomy" id="412755"/>
    <lineage>
        <taxon>unclassified sequences</taxon>
        <taxon>metagenomes</taxon>
        <taxon>ecological metagenomes</taxon>
    </lineage>
</organism>
<name>A0A0F9D1A4_9ZZZZ</name>
<comment type="caution">
    <text evidence="1">The sequence shown here is derived from an EMBL/GenBank/DDBJ whole genome shotgun (WGS) entry which is preliminary data.</text>
</comment>
<proteinExistence type="predicted"/>
<feature type="non-terminal residue" evidence="1">
    <location>
        <position position="1"/>
    </location>
</feature>
<dbReference type="AlphaFoldDB" id="A0A0F9D1A4"/>
<gene>
    <name evidence="1" type="ORF">LCGC14_2601610</name>
</gene>
<reference evidence="1" key="1">
    <citation type="journal article" date="2015" name="Nature">
        <title>Complex archaea that bridge the gap between prokaryotes and eukaryotes.</title>
        <authorList>
            <person name="Spang A."/>
            <person name="Saw J.H."/>
            <person name="Jorgensen S.L."/>
            <person name="Zaremba-Niedzwiedzka K."/>
            <person name="Martijn J."/>
            <person name="Lind A.E."/>
            <person name="van Eijk R."/>
            <person name="Schleper C."/>
            <person name="Guy L."/>
            <person name="Ettema T.J."/>
        </authorList>
    </citation>
    <scope>NUCLEOTIDE SEQUENCE</scope>
</reference>
<evidence type="ECO:0000313" key="1">
    <source>
        <dbReference type="EMBL" id="KKL05878.1"/>
    </source>
</evidence>
<dbReference type="EMBL" id="LAZR01043940">
    <property type="protein sequence ID" value="KKL05878.1"/>
    <property type="molecule type" value="Genomic_DNA"/>
</dbReference>